<reference evidence="1 2" key="1">
    <citation type="journal article" date="2015" name="Stand. Genomic Sci.">
        <title>Genomic Encyclopedia of Bacterial and Archaeal Type Strains, Phase III: the genomes of soil and plant-associated and newly described type strains.</title>
        <authorList>
            <person name="Whitman W.B."/>
            <person name="Woyke T."/>
            <person name="Klenk H.P."/>
            <person name="Zhou Y."/>
            <person name="Lilburn T.G."/>
            <person name="Beck B.J."/>
            <person name="De Vos P."/>
            <person name="Vandamme P."/>
            <person name="Eisen J.A."/>
            <person name="Garrity G."/>
            <person name="Hugenholtz P."/>
            <person name="Kyrpides N.C."/>
        </authorList>
    </citation>
    <scope>NUCLEOTIDE SEQUENCE [LARGE SCALE GENOMIC DNA]</scope>
    <source>
        <strain evidence="1 2">VKM Ac-2541</strain>
    </source>
</reference>
<accession>A0A4R2IMS6</accession>
<proteinExistence type="predicted"/>
<gene>
    <name evidence="1" type="ORF">EV646_107378</name>
</gene>
<evidence type="ECO:0000313" key="2">
    <source>
        <dbReference type="Proteomes" id="UP000295573"/>
    </source>
</evidence>
<dbReference type="AlphaFoldDB" id="A0A4R2IMS6"/>
<name>A0A4R2IMS6_9ACTN</name>
<keyword evidence="2" id="KW-1185">Reference proteome</keyword>
<evidence type="ECO:0000313" key="1">
    <source>
        <dbReference type="EMBL" id="TCO46353.1"/>
    </source>
</evidence>
<dbReference type="EMBL" id="SLWR01000007">
    <property type="protein sequence ID" value="TCO46353.1"/>
    <property type="molecule type" value="Genomic_DNA"/>
</dbReference>
<organism evidence="1 2">
    <name type="scientific">Kribbella antiqua</name>
    <dbReference type="NCBI Taxonomy" id="2512217"/>
    <lineage>
        <taxon>Bacteria</taxon>
        <taxon>Bacillati</taxon>
        <taxon>Actinomycetota</taxon>
        <taxon>Actinomycetes</taxon>
        <taxon>Propionibacteriales</taxon>
        <taxon>Kribbellaceae</taxon>
        <taxon>Kribbella</taxon>
    </lineage>
</organism>
<comment type="caution">
    <text evidence="1">The sequence shown here is derived from an EMBL/GenBank/DDBJ whole genome shotgun (WGS) entry which is preliminary data.</text>
</comment>
<sequence length="86" mass="9411">MSSGGMEIRPEDVEVLIRHPFGDLWPTLAEWMERGPGPRTALRPVAARSRLTGEALPLSVIPLRYRNDGASLAAIARGEFTDPWAG</sequence>
<protein>
    <submittedName>
        <fullName evidence="1">Uncharacterized protein</fullName>
    </submittedName>
</protein>
<dbReference type="Proteomes" id="UP000295573">
    <property type="component" value="Unassembled WGS sequence"/>
</dbReference>